<proteinExistence type="predicted"/>
<evidence type="ECO:0000313" key="2">
    <source>
        <dbReference type="Proteomes" id="UP000613740"/>
    </source>
</evidence>
<accession>A0A836B4U6</accession>
<dbReference type="EMBL" id="JAEHOD010000021">
    <property type="protein sequence ID" value="KAG2447637.1"/>
    <property type="molecule type" value="Genomic_DNA"/>
</dbReference>
<comment type="caution">
    <text evidence="1">The sequence shown here is derived from an EMBL/GenBank/DDBJ whole genome shotgun (WGS) entry which is preliminary data.</text>
</comment>
<evidence type="ECO:0000313" key="1">
    <source>
        <dbReference type="EMBL" id="KAG2447637.1"/>
    </source>
</evidence>
<protein>
    <submittedName>
        <fullName evidence="1">Uncharacterized protein</fullName>
    </submittedName>
</protein>
<sequence>MAVEAPRACLTLKDFVVAALDLASYAFFSTEWYGALGPQAYVALGNAARAYVKDLTPAALEAAEACWRVVEPQLEAGGGQDQLAACRALVDGLVDGLRQLAKRSAESINDCQVPREMRSFGGLNTLWTSLSRALTGLPPDGTPQLLSGGAVAAVLRGLLSHLVAEVRTLPGSGAADYDTRIKVARFWLQHLVKIAQAHPAAAAGCWPELCAGAADVYRHIASCGAAAASAVVSSAQQAGSHQAQHVQQAASPHARAAQDLESAVMLKLTSLIAVTLEAAAPVLPWSGCPAAGSPLPAAAAGVEAGGEGAGAGATAVVMPASQHEIQERLSQLESLAQHGSGGSVPASAAFAPPACCGPVLLALALMQRAAHLGPEARAAMAGRLLPWAGHAVSARLYDMALEQGGPAATTPCLDLPHQLAAAALTLTAAAAEAASHHQQQHQTHQAAGGQDLDTFSVACGVLCNWGACGHPLLSTAACDALSALVAHSHPALGSRLVAAVARLAGLAAAAEATAAVAAAAGQGAGGGGEGTGTARRLERLLASMIAAAPPEAEPAWRTVLDHHLHFSATHGPGAGPDACSAATARALWGAAAGAAAAAGHAARVAGGLPQGQTALSGGSVTEQELVARAGQLLTAVKQATALLVAAVPGAEGTPAAASAASLLRPWLAQLLGCLEVTVAHAQSLLPAHEGVGGGSGGGGGSALQPLVCQAGAAAVELLQALTDDLHTGGAASAASLQAAHAAVRLLARAAPAMPPPAMAAAAPALTRLAESGPPRVVADVAVTAEYLTSPPPEALYHALLRNPHPAVAHAALQSKIRLCRTVPEQHKPVLRRLLPPDPAAAAAAGGGGAGGSAGPPPHLAALIKSYWSRRLSDEELAAAAAAAVGGGGAPRTRAAEAARLEAAAREACVPDSGLGRPAASPGLQRAVTAGGEALAAAAATLAAATAASVDMDVGDGLAVAAAAAGGGAAAAGAAAATANGPLKGFIAEDNAAVGAVAAALGGLEGCLRALAAAVRAQGLHPSRPSPDWDQLQAHARALLGDLSSASSRIRSCNDLLHSLQGR</sequence>
<dbReference type="AlphaFoldDB" id="A0A836B4U6"/>
<dbReference type="OrthoDB" id="540287at2759"/>
<keyword evidence="2" id="KW-1185">Reference proteome</keyword>
<gene>
    <name evidence="1" type="ORF">HYH02_007555</name>
</gene>
<organism evidence="1 2">
    <name type="scientific">Chlamydomonas schloesseri</name>
    <dbReference type="NCBI Taxonomy" id="2026947"/>
    <lineage>
        <taxon>Eukaryota</taxon>
        <taxon>Viridiplantae</taxon>
        <taxon>Chlorophyta</taxon>
        <taxon>core chlorophytes</taxon>
        <taxon>Chlorophyceae</taxon>
        <taxon>CS clade</taxon>
        <taxon>Chlamydomonadales</taxon>
        <taxon>Chlamydomonadaceae</taxon>
        <taxon>Chlamydomonas</taxon>
    </lineage>
</organism>
<reference evidence="1" key="1">
    <citation type="journal article" date="2020" name="bioRxiv">
        <title>Comparative genomics of Chlamydomonas.</title>
        <authorList>
            <person name="Craig R.J."/>
            <person name="Hasan A.R."/>
            <person name="Ness R.W."/>
            <person name="Keightley P.D."/>
        </authorList>
    </citation>
    <scope>NUCLEOTIDE SEQUENCE</scope>
    <source>
        <strain evidence="1">CCAP 11/173</strain>
    </source>
</reference>
<dbReference type="Proteomes" id="UP000613740">
    <property type="component" value="Unassembled WGS sequence"/>
</dbReference>
<name>A0A836B4U6_9CHLO</name>